<dbReference type="PRINTS" id="PR01950">
    <property type="entry name" value="LANCSUPER"/>
</dbReference>
<keyword evidence="3" id="KW-1185">Reference proteome</keyword>
<dbReference type="OrthoDB" id="9148343at2"/>
<dbReference type="CDD" id="cd04792">
    <property type="entry name" value="LanM-like"/>
    <property type="match status" value="1"/>
</dbReference>
<dbReference type="Gene3D" id="1.50.10.20">
    <property type="match status" value="2"/>
</dbReference>
<protein>
    <submittedName>
        <fullName evidence="2">Type 2 lantipeptide synthetase LanM</fullName>
    </submittedName>
</protein>
<dbReference type="InterPro" id="IPR025410">
    <property type="entry name" value="Lant_dehyd"/>
</dbReference>
<dbReference type="InterPro" id="IPR007822">
    <property type="entry name" value="LANC-like"/>
</dbReference>
<dbReference type="NCBIfam" id="TIGR03897">
    <property type="entry name" value="lanti_2_LanM"/>
    <property type="match status" value="1"/>
</dbReference>
<dbReference type="PIRSF" id="PIRSF037228">
    <property type="entry name" value="Lant_mod_RumM"/>
    <property type="match status" value="1"/>
</dbReference>
<dbReference type="SMART" id="SM01260">
    <property type="entry name" value="LANC_like"/>
    <property type="match status" value="1"/>
</dbReference>
<dbReference type="EMBL" id="VOBR01000030">
    <property type="protein sequence ID" value="TWP46795.1"/>
    <property type="molecule type" value="Genomic_DNA"/>
</dbReference>
<dbReference type="AlphaFoldDB" id="A0A563EIY2"/>
<organism evidence="2 3">
    <name type="scientific">Lentzea tibetensis</name>
    <dbReference type="NCBI Taxonomy" id="2591470"/>
    <lineage>
        <taxon>Bacteria</taxon>
        <taxon>Bacillati</taxon>
        <taxon>Actinomycetota</taxon>
        <taxon>Actinomycetes</taxon>
        <taxon>Pseudonocardiales</taxon>
        <taxon>Pseudonocardiaceae</taxon>
        <taxon>Lentzea</taxon>
    </lineage>
</organism>
<reference evidence="2 3" key="1">
    <citation type="submission" date="2019-07" db="EMBL/GenBank/DDBJ databases">
        <title>Lentzea xizangensis sp. nov., isolated from Qinghai-Tibetan Plateau Soils.</title>
        <authorList>
            <person name="Huang J."/>
        </authorList>
    </citation>
    <scope>NUCLEOTIDE SEQUENCE [LARGE SCALE GENOMIC DNA]</scope>
    <source>
        <strain evidence="2 3">FXJ1.1311</strain>
    </source>
</reference>
<dbReference type="SUPFAM" id="SSF158745">
    <property type="entry name" value="LanC-like"/>
    <property type="match status" value="1"/>
</dbReference>
<gene>
    <name evidence="2" type="primary">lanM</name>
    <name evidence="2" type="ORF">FKR81_34580</name>
</gene>
<dbReference type="InterPro" id="IPR017146">
    <property type="entry name" value="Lanti_2_LanM"/>
</dbReference>
<proteinExistence type="predicted"/>
<sequence>MAAFAFALRPLLPADGLSHGADTQLARRLVRMAARTLVLELNLARRQGLLEGATPSERFTYFTRTLDLSGLLTRYPVLARLLYQAVRQAVEAHQELLRRFAEDRAEIVATLLDGVDPGSLVAVETGKGDAHRRGRSVTTLRFADGRRVVYRPRPIDLHAHFNAQLGWLSARTSIALRTVALVPRDGYGWLEFAEQAPCADVTEVGAFYHRLGALLALLYAVDGTDMHFENLIACGDQPVLIDVETLFHPTLVVGDDPAALALASSVHRTALLPQMMLGDNGIADISGLGGDRGATLPVDAVGWADPGTDRMRLIRTPASAAGASNRPRIGDHEAEPAEYQAALSAGFHAGYDAIVGHREELLALVRECADDEIRFVARPTQLYARLLDESTHPDVLRDPLDRDLALDLLWAESQDDELLRALVPHEIGDLWAGDVPLVCSRPGSADLWTASGERLPDLLPCSGLDAVERKIAALGEVDRHDQQWLISAALASRPKPVEHRGGEPLSGQVTPTAPDAQRLLAAACGIADQILARAAIDGERMNWVGLELVDDRHWAVLPMGAGLSNGYTGVALFLAQLGALTGAARYLDAAHRTTSTIPRLLQAFAAEPEMAAAVGNGGFHGLGGITYALSRMTTLLGSDPLLVDAALALMPDSDAFDVVDGTAGALAAMISVHAETGLPSAEKLVCRYTDQLATMPVSGTGFARGAAGVDWALGRPASAAVPVDDVSWCSGLAGLVLAGAPGLERHLVEREPLRDMSLCHGELGVTEALAALADRGDEDAQAAVTRRAGLLLGALDEYGARCGTPGAVASPGLLTGLAGIGYGLLRLGFAERVPSVLLLSAPHHNENNEG</sequence>
<name>A0A563EIY2_9PSEU</name>
<evidence type="ECO:0000259" key="1">
    <source>
        <dbReference type="Pfam" id="PF13575"/>
    </source>
</evidence>
<feature type="domain" description="Lantibiotic biosynthesis protein dehydration" evidence="1">
    <location>
        <begin position="75"/>
        <end position="437"/>
    </location>
</feature>
<dbReference type="GO" id="GO:0031179">
    <property type="term" value="P:peptide modification"/>
    <property type="evidence" value="ECO:0007669"/>
    <property type="project" value="InterPro"/>
</dbReference>
<evidence type="ECO:0000313" key="2">
    <source>
        <dbReference type="EMBL" id="TWP46795.1"/>
    </source>
</evidence>
<dbReference type="Pfam" id="PF13575">
    <property type="entry name" value="DUF4135"/>
    <property type="match status" value="1"/>
</dbReference>
<comment type="caution">
    <text evidence="2">The sequence shown here is derived from an EMBL/GenBank/DDBJ whole genome shotgun (WGS) entry which is preliminary data.</text>
</comment>
<dbReference type="Pfam" id="PF05147">
    <property type="entry name" value="LANC_like"/>
    <property type="match status" value="2"/>
</dbReference>
<accession>A0A563EIY2</accession>
<dbReference type="Proteomes" id="UP000316639">
    <property type="component" value="Unassembled WGS sequence"/>
</dbReference>
<evidence type="ECO:0000313" key="3">
    <source>
        <dbReference type="Proteomes" id="UP000316639"/>
    </source>
</evidence>